<proteinExistence type="predicted"/>
<sequence length="161" mass="18181">MSLEAGVNIEPFPHGNHIFMRRTQRHIGGVVVIDIKRSEELKQVTSVHANTAWELAKYEIPYEMNEHIRQLLAESQPIPRTRCGLATREKHSNSLCSWTSKLFSPCNSRDDALGFLYYDSLPTPPPSLLVPNIFYSAATKEVSYPDTQFKGAHSLSSSTYN</sequence>
<reference evidence="2" key="1">
    <citation type="journal article" date="2017" name="Nat. Ecol. Evol.">
        <title>Genome expansion and lineage-specific genetic innovations in the forest pathogenic fungi Armillaria.</title>
        <authorList>
            <person name="Sipos G."/>
            <person name="Prasanna A.N."/>
            <person name="Walter M.C."/>
            <person name="O'Connor E."/>
            <person name="Balint B."/>
            <person name="Krizsan K."/>
            <person name="Kiss B."/>
            <person name="Hess J."/>
            <person name="Varga T."/>
            <person name="Slot J."/>
            <person name="Riley R."/>
            <person name="Boka B."/>
            <person name="Rigling D."/>
            <person name="Barry K."/>
            <person name="Lee J."/>
            <person name="Mihaltcheva S."/>
            <person name="LaButti K."/>
            <person name="Lipzen A."/>
            <person name="Waldron R."/>
            <person name="Moloney N.M."/>
            <person name="Sperisen C."/>
            <person name="Kredics L."/>
            <person name="Vagvoelgyi C."/>
            <person name="Patrignani A."/>
            <person name="Fitzpatrick D."/>
            <person name="Nagy I."/>
            <person name="Doyle S."/>
            <person name="Anderson J.B."/>
            <person name="Grigoriev I.V."/>
            <person name="Gueldener U."/>
            <person name="Muensterkoetter M."/>
            <person name="Nagy L.G."/>
        </authorList>
    </citation>
    <scope>NUCLEOTIDE SEQUENCE [LARGE SCALE GENOMIC DNA]</scope>
    <source>
        <strain evidence="2">Ar21-2</strain>
    </source>
</reference>
<organism evidence="1 2">
    <name type="scientific">Armillaria gallica</name>
    <name type="common">Bulbous honey fungus</name>
    <name type="synonym">Armillaria bulbosa</name>
    <dbReference type="NCBI Taxonomy" id="47427"/>
    <lineage>
        <taxon>Eukaryota</taxon>
        <taxon>Fungi</taxon>
        <taxon>Dikarya</taxon>
        <taxon>Basidiomycota</taxon>
        <taxon>Agaricomycotina</taxon>
        <taxon>Agaricomycetes</taxon>
        <taxon>Agaricomycetidae</taxon>
        <taxon>Agaricales</taxon>
        <taxon>Marasmiineae</taxon>
        <taxon>Physalacriaceae</taxon>
        <taxon>Armillaria</taxon>
    </lineage>
</organism>
<evidence type="ECO:0000313" key="1">
    <source>
        <dbReference type="EMBL" id="PBK87104.1"/>
    </source>
</evidence>
<dbReference type="EMBL" id="KZ293680">
    <property type="protein sequence ID" value="PBK87104.1"/>
    <property type="molecule type" value="Genomic_DNA"/>
</dbReference>
<dbReference type="AlphaFoldDB" id="A0A2H3D041"/>
<keyword evidence="2" id="KW-1185">Reference proteome</keyword>
<name>A0A2H3D041_ARMGA</name>
<evidence type="ECO:0000313" key="2">
    <source>
        <dbReference type="Proteomes" id="UP000217790"/>
    </source>
</evidence>
<dbReference type="Proteomes" id="UP000217790">
    <property type="component" value="Unassembled WGS sequence"/>
</dbReference>
<protein>
    <submittedName>
        <fullName evidence="1">Uncharacterized protein</fullName>
    </submittedName>
</protein>
<dbReference type="InParanoid" id="A0A2H3D041"/>
<accession>A0A2H3D041</accession>
<gene>
    <name evidence="1" type="ORF">ARMGADRAFT_1085870</name>
</gene>